<comment type="caution">
    <text evidence="15">The sequence shown here is derived from an EMBL/GenBank/DDBJ whole genome shotgun (WGS) entry which is preliminary data.</text>
</comment>
<organism evidence="15 16">
    <name type="scientific">Dysgonomonas capnocytophagoides</name>
    <dbReference type="NCBI Taxonomy" id="45254"/>
    <lineage>
        <taxon>Bacteria</taxon>
        <taxon>Pseudomonadati</taxon>
        <taxon>Bacteroidota</taxon>
        <taxon>Bacteroidia</taxon>
        <taxon>Bacteroidales</taxon>
        <taxon>Dysgonomonadaceae</taxon>
        <taxon>Dysgonomonas</taxon>
    </lineage>
</organism>
<evidence type="ECO:0000256" key="1">
    <source>
        <dbReference type="ARBA" id="ARBA00004571"/>
    </source>
</evidence>
<dbReference type="InterPro" id="IPR000531">
    <property type="entry name" value="Beta-barrel_TonB"/>
</dbReference>
<keyword evidence="4 10" id="KW-0812">Transmembrane</keyword>
<dbReference type="InterPro" id="IPR037066">
    <property type="entry name" value="Plug_dom_sf"/>
</dbReference>
<evidence type="ECO:0000256" key="8">
    <source>
        <dbReference type="ARBA" id="ARBA00023170"/>
    </source>
</evidence>
<dbReference type="Gene3D" id="2.170.130.10">
    <property type="entry name" value="TonB-dependent receptor, plug domain"/>
    <property type="match status" value="1"/>
</dbReference>
<keyword evidence="16" id="KW-1185">Reference proteome</keyword>
<comment type="similarity">
    <text evidence="10 11">Belongs to the TonB-dependent receptor family.</text>
</comment>
<evidence type="ECO:0000256" key="10">
    <source>
        <dbReference type="PROSITE-ProRule" id="PRU01360"/>
    </source>
</evidence>
<sequence length="781" mass="88996">MKFTYTLLTLVLCCFTLSAQSSFKISGFVMNEDKMPIEAVSVSVTGSNNATRTDRNGFFELTQAASGTITLHIDALGYFPQSTQLSVSNNIRRDFILRKNNIELEEVIVSGNNKRSLQMKSAQNLIQVDKSYIEDNFSGSLMQSLEKIPGIRAMTIGSGQSKPAIRGLGFNRMMVTENGIKHEGQQWSEDHGLEIDQFSVDDIEILKGPGSLLYGGDAIGGVISLRNNYIPSAKIEGNINLYGRSNNESLGFSGQIAGRKNRFYYKVNATYVDYGDYKVPTDSIQYYSYYIKLKDRRLRNTAGKDRNAGITLGYIDKDFRSNFLISDVYSKSGFFADAHGLEVRMSDIDYDKSSRDIDLPYHSVNHFKVINNSHLQLGTLHLEGNFAYQNNLRKELSEPVSHGYMPIPPDALERKFNKNTYTSNISFKLPLKGKHSLHGGINVEHQHNSRDGWGFIIPDFRTTGIGAFLYDRYFLSENLIVSAGIRADQTSIHIDSYHDRYQTPVENGDWEYKERAANLKRSFNSFTWSAGINYNKDSWMLKANVGKSFRAPTPKELSSDGVNYHIFRYEKGDRNLNAEESYQIDIGINWKNDVLDIQLEPYLNYFPNYIYLNPTSGYYEGLQMYYYTQAKVLRYGFEATLGYKPTHQVTLGAQGEYLYAEQLSGDKKGYTLPFSPPWSCNFTIAYHPKNKIFGADGDIQLEYKIVGAQDRIVPPENKTKGYQTINMSLGRSWQINQNKMKIRLQGQNLLNKRYYDHTSYYRLIDVPEPGRNISIMIGYNF</sequence>
<keyword evidence="7 10" id="KW-0472">Membrane</keyword>
<dbReference type="Pfam" id="PF13715">
    <property type="entry name" value="CarbopepD_reg_2"/>
    <property type="match status" value="1"/>
</dbReference>
<dbReference type="Proteomes" id="UP000297861">
    <property type="component" value="Unassembled WGS sequence"/>
</dbReference>
<dbReference type="AlphaFoldDB" id="A0A4Y8L4A7"/>
<evidence type="ECO:0000259" key="14">
    <source>
        <dbReference type="Pfam" id="PF07715"/>
    </source>
</evidence>
<keyword evidence="3 10" id="KW-1134">Transmembrane beta strand</keyword>
<dbReference type="GO" id="GO:0015344">
    <property type="term" value="F:siderophore uptake transmembrane transporter activity"/>
    <property type="evidence" value="ECO:0007669"/>
    <property type="project" value="TreeGrafter"/>
</dbReference>
<dbReference type="SUPFAM" id="SSF49464">
    <property type="entry name" value="Carboxypeptidase regulatory domain-like"/>
    <property type="match status" value="1"/>
</dbReference>
<dbReference type="OrthoDB" id="9795928at2"/>
<evidence type="ECO:0000259" key="13">
    <source>
        <dbReference type="Pfam" id="PF00593"/>
    </source>
</evidence>
<comment type="subcellular location">
    <subcellularLocation>
        <location evidence="1 10">Cell outer membrane</location>
        <topology evidence="1 10">Multi-pass membrane protein</topology>
    </subcellularLocation>
</comment>
<feature type="domain" description="TonB-dependent receptor-like beta-barrel" evidence="13">
    <location>
        <begin position="302"/>
        <end position="749"/>
    </location>
</feature>
<evidence type="ECO:0000256" key="3">
    <source>
        <dbReference type="ARBA" id="ARBA00022452"/>
    </source>
</evidence>
<dbReference type="PANTHER" id="PTHR30069:SF29">
    <property type="entry name" value="HEMOGLOBIN AND HEMOGLOBIN-HAPTOGLOBIN-BINDING PROTEIN 1-RELATED"/>
    <property type="match status" value="1"/>
</dbReference>
<keyword evidence="5 12" id="KW-0732">Signal</keyword>
<dbReference type="RefSeq" id="WP_134436226.1">
    <property type="nucleotide sequence ID" value="NZ_SOML01000005.1"/>
</dbReference>
<evidence type="ECO:0000256" key="7">
    <source>
        <dbReference type="ARBA" id="ARBA00023136"/>
    </source>
</evidence>
<keyword evidence="9 10" id="KW-0998">Cell outer membrane</keyword>
<dbReference type="InterPro" id="IPR008969">
    <property type="entry name" value="CarboxyPept-like_regulatory"/>
</dbReference>
<dbReference type="InterPro" id="IPR039426">
    <property type="entry name" value="TonB-dep_rcpt-like"/>
</dbReference>
<dbReference type="Gene3D" id="2.40.170.20">
    <property type="entry name" value="TonB-dependent receptor, beta-barrel domain"/>
    <property type="match status" value="1"/>
</dbReference>
<keyword evidence="8 15" id="KW-0675">Receptor</keyword>
<keyword evidence="6 11" id="KW-0798">TonB box</keyword>
<dbReference type="PANTHER" id="PTHR30069">
    <property type="entry name" value="TONB-DEPENDENT OUTER MEMBRANE RECEPTOR"/>
    <property type="match status" value="1"/>
</dbReference>
<dbReference type="Pfam" id="PF00593">
    <property type="entry name" value="TonB_dep_Rec_b-barrel"/>
    <property type="match status" value="1"/>
</dbReference>
<dbReference type="GO" id="GO:0044718">
    <property type="term" value="P:siderophore transmembrane transport"/>
    <property type="evidence" value="ECO:0007669"/>
    <property type="project" value="TreeGrafter"/>
</dbReference>
<feature type="signal peptide" evidence="12">
    <location>
        <begin position="1"/>
        <end position="19"/>
    </location>
</feature>
<evidence type="ECO:0000256" key="2">
    <source>
        <dbReference type="ARBA" id="ARBA00022448"/>
    </source>
</evidence>
<evidence type="ECO:0000256" key="4">
    <source>
        <dbReference type="ARBA" id="ARBA00022692"/>
    </source>
</evidence>
<dbReference type="EMBL" id="SOML01000005">
    <property type="protein sequence ID" value="TFD96332.1"/>
    <property type="molecule type" value="Genomic_DNA"/>
</dbReference>
<dbReference type="PROSITE" id="PS52016">
    <property type="entry name" value="TONB_DEPENDENT_REC_3"/>
    <property type="match status" value="1"/>
</dbReference>
<dbReference type="SUPFAM" id="SSF56935">
    <property type="entry name" value="Porins"/>
    <property type="match status" value="1"/>
</dbReference>
<dbReference type="Gene3D" id="2.60.40.1120">
    <property type="entry name" value="Carboxypeptidase-like, regulatory domain"/>
    <property type="match status" value="1"/>
</dbReference>
<protein>
    <submittedName>
        <fullName evidence="15">TonB-dependent receptor</fullName>
    </submittedName>
</protein>
<evidence type="ECO:0000256" key="9">
    <source>
        <dbReference type="ARBA" id="ARBA00023237"/>
    </source>
</evidence>
<evidence type="ECO:0000256" key="11">
    <source>
        <dbReference type="RuleBase" id="RU003357"/>
    </source>
</evidence>
<dbReference type="Pfam" id="PF07715">
    <property type="entry name" value="Plug"/>
    <property type="match status" value="1"/>
</dbReference>
<evidence type="ECO:0000256" key="6">
    <source>
        <dbReference type="ARBA" id="ARBA00023077"/>
    </source>
</evidence>
<evidence type="ECO:0000313" key="16">
    <source>
        <dbReference type="Proteomes" id="UP000297861"/>
    </source>
</evidence>
<dbReference type="InterPro" id="IPR036942">
    <property type="entry name" value="Beta-barrel_TonB_sf"/>
</dbReference>
<dbReference type="InterPro" id="IPR012910">
    <property type="entry name" value="Plug_dom"/>
</dbReference>
<reference evidence="15 16" key="1">
    <citation type="submission" date="2019-03" db="EMBL/GenBank/DDBJ databases">
        <title>San Antonio Military Medical Center submission to MRSN (WRAIR), pending publication.</title>
        <authorList>
            <person name="Blyth D.M."/>
            <person name="Mccarthy S.L."/>
            <person name="Schall S.E."/>
            <person name="Stam J.A."/>
            <person name="Ong A.C."/>
            <person name="Mcgann P.T."/>
        </authorList>
    </citation>
    <scope>NUCLEOTIDE SEQUENCE [LARGE SCALE GENOMIC DNA]</scope>
    <source>
        <strain evidence="15 16">MRSN571793</strain>
    </source>
</reference>
<evidence type="ECO:0000256" key="5">
    <source>
        <dbReference type="ARBA" id="ARBA00022729"/>
    </source>
</evidence>
<dbReference type="GO" id="GO:0009279">
    <property type="term" value="C:cell outer membrane"/>
    <property type="evidence" value="ECO:0007669"/>
    <property type="project" value="UniProtKB-SubCell"/>
</dbReference>
<feature type="chain" id="PRO_5021283591" evidence="12">
    <location>
        <begin position="20"/>
        <end position="781"/>
    </location>
</feature>
<gene>
    <name evidence="15" type="ORF">E2605_09165</name>
</gene>
<feature type="domain" description="TonB-dependent receptor plug" evidence="14">
    <location>
        <begin position="119"/>
        <end position="222"/>
    </location>
</feature>
<evidence type="ECO:0000313" key="15">
    <source>
        <dbReference type="EMBL" id="TFD96332.1"/>
    </source>
</evidence>
<keyword evidence="2 10" id="KW-0813">Transport</keyword>
<accession>A0A4Y8L4A7</accession>
<evidence type="ECO:0000256" key="12">
    <source>
        <dbReference type="SAM" id="SignalP"/>
    </source>
</evidence>
<name>A0A4Y8L4A7_9BACT</name>
<proteinExistence type="inferred from homology"/>